<keyword evidence="7" id="KW-1185">Reference proteome</keyword>
<dbReference type="InterPro" id="IPR008979">
    <property type="entry name" value="Galactose-bd-like_sf"/>
</dbReference>
<organism evidence="6 7">
    <name type="scientific">Streptomyces synnematoformans</name>
    <dbReference type="NCBI Taxonomy" id="415721"/>
    <lineage>
        <taxon>Bacteria</taxon>
        <taxon>Bacillati</taxon>
        <taxon>Actinomycetota</taxon>
        <taxon>Actinomycetes</taxon>
        <taxon>Kitasatosporales</taxon>
        <taxon>Streptomycetaceae</taxon>
        <taxon>Streptomyces</taxon>
    </lineage>
</organism>
<name>A0ABN2XVW6_9ACTN</name>
<gene>
    <name evidence="6" type="ORF">GCM10009802_19290</name>
</gene>
<dbReference type="PANTHER" id="PTHR42693:SF53">
    <property type="entry name" value="ENDO-4-O-SULFATASE"/>
    <property type="match status" value="1"/>
</dbReference>
<dbReference type="InterPro" id="IPR017850">
    <property type="entry name" value="Alkaline_phosphatase_core_sf"/>
</dbReference>
<dbReference type="PANTHER" id="PTHR42693">
    <property type="entry name" value="ARYLSULFATASE FAMILY MEMBER"/>
    <property type="match status" value="1"/>
</dbReference>
<keyword evidence="3" id="KW-0378">Hydrolase</keyword>
<dbReference type="InterPro" id="IPR000917">
    <property type="entry name" value="Sulfatase_N"/>
</dbReference>
<dbReference type="PROSITE" id="PS51318">
    <property type="entry name" value="TAT"/>
    <property type="match status" value="1"/>
</dbReference>
<accession>A0ABN2XVW6</accession>
<evidence type="ECO:0000313" key="6">
    <source>
        <dbReference type="EMBL" id="GAA2117944.1"/>
    </source>
</evidence>
<feature type="domain" description="Sulfatase N-terminal" evidence="5">
    <location>
        <begin position="42"/>
        <end position="340"/>
    </location>
</feature>
<dbReference type="RefSeq" id="WP_344289396.1">
    <property type="nucleotide sequence ID" value="NZ_BAAAPF010000039.1"/>
</dbReference>
<comment type="caution">
    <text evidence="6">The sequence shown here is derived from an EMBL/GenBank/DDBJ whole genome shotgun (WGS) entry which is preliminary data.</text>
</comment>
<dbReference type="Gene3D" id="2.60.120.430">
    <property type="entry name" value="Galactose-binding lectin"/>
    <property type="match status" value="1"/>
</dbReference>
<dbReference type="InterPro" id="IPR024607">
    <property type="entry name" value="Sulfatase_CS"/>
</dbReference>
<dbReference type="InterPro" id="IPR006311">
    <property type="entry name" value="TAT_signal"/>
</dbReference>
<dbReference type="CDD" id="cd16026">
    <property type="entry name" value="GALNS_like"/>
    <property type="match status" value="1"/>
</dbReference>
<protein>
    <recommendedName>
        <fullName evidence="5">Sulfatase N-terminal domain-containing protein</fullName>
    </recommendedName>
</protein>
<evidence type="ECO:0000313" key="7">
    <source>
        <dbReference type="Proteomes" id="UP001500443"/>
    </source>
</evidence>
<dbReference type="PROSITE" id="PS00523">
    <property type="entry name" value="SULFATASE_1"/>
    <property type="match status" value="1"/>
</dbReference>
<reference evidence="6 7" key="1">
    <citation type="journal article" date="2019" name="Int. J. Syst. Evol. Microbiol.">
        <title>The Global Catalogue of Microorganisms (GCM) 10K type strain sequencing project: providing services to taxonomists for standard genome sequencing and annotation.</title>
        <authorList>
            <consortium name="The Broad Institute Genomics Platform"/>
            <consortium name="The Broad Institute Genome Sequencing Center for Infectious Disease"/>
            <person name="Wu L."/>
            <person name="Ma J."/>
        </authorList>
    </citation>
    <scope>NUCLEOTIDE SEQUENCE [LARGE SCALE GENOMIC DNA]</scope>
    <source>
        <strain evidence="6 7">JCM 15481</strain>
    </source>
</reference>
<evidence type="ECO:0000256" key="1">
    <source>
        <dbReference type="ARBA" id="ARBA00008779"/>
    </source>
</evidence>
<dbReference type="Pfam" id="PF00884">
    <property type="entry name" value="Sulfatase"/>
    <property type="match status" value="1"/>
</dbReference>
<dbReference type="SUPFAM" id="SSF53649">
    <property type="entry name" value="Alkaline phosphatase-like"/>
    <property type="match status" value="1"/>
</dbReference>
<sequence>MVSRRDVLAGSALTLGASALPVSVGGSRTHTATAEPARGRGPNVVLVVLDDLGYGDLSCYGHPLIRTPRLDRLARQGTRFTHGYTGSPVCSPARAALLTGRVPPRTGLPWVLSRDDPHGLRLPERTIPEYLRGAGYVTAAIGKWHLGRLDDHHPSRHGFDSFFGVDAMYTSDTYPTELWRDGEPVETLRDDADLAALTRRFTDEAIDVVDRAGDRPFFLYLAECMPHLPLAVEPDFAGRSRGGLYGDAIESVDHHLGRLFDALAERGLDRETLIVVAGDNGPWFEGSTGGLRGRKFEVFEGGVRVPFIARWTGAVPRGRESDDVVSFLDLLPTVCALAGVEPEPDVALDGTDVGELLRGGRLRERPPVPFFLHERAAAVRDGRWKLHVRRRGSDQRYLPELYDLRGDPRESVNLAARRPEVTARLRDFLTALEEDVAAVEPPAVAATARLPLFAGRANTAGVRLTRALRPDGDPAVEVTVTLAAPDGWATTTVRRVVDLDTDPVVDVEVTPPAAGAAPAGRLRTHGLVPHVEVDGRTVTGEPVYVYALPHGDDVALALDAGPAGAQVTPSYAALTPDSAWDDAAGYGWVPGAPPPMSRNRGGPDVLRRDMVNDQPAAVLRLRLPAGRRTVSVLRGDDDYSTPGIALAADGTEVVAPGPQVPAGAYRWEEFALDGGAAGRVTELRVSAPDGANWKMVALLVR</sequence>
<evidence type="ECO:0000256" key="2">
    <source>
        <dbReference type="ARBA" id="ARBA00022723"/>
    </source>
</evidence>
<keyword evidence="2" id="KW-0479">Metal-binding</keyword>
<keyword evidence="4" id="KW-0106">Calcium</keyword>
<dbReference type="SUPFAM" id="SSF49785">
    <property type="entry name" value="Galactose-binding domain-like"/>
    <property type="match status" value="1"/>
</dbReference>
<dbReference type="Gene3D" id="3.30.1120.10">
    <property type="match status" value="1"/>
</dbReference>
<dbReference type="InterPro" id="IPR050738">
    <property type="entry name" value="Sulfatase"/>
</dbReference>
<evidence type="ECO:0000259" key="5">
    <source>
        <dbReference type="Pfam" id="PF00884"/>
    </source>
</evidence>
<dbReference type="Proteomes" id="UP001500443">
    <property type="component" value="Unassembled WGS sequence"/>
</dbReference>
<dbReference type="EMBL" id="BAAAPF010000039">
    <property type="protein sequence ID" value="GAA2117944.1"/>
    <property type="molecule type" value="Genomic_DNA"/>
</dbReference>
<evidence type="ECO:0000256" key="3">
    <source>
        <dbReference type="ARBA" id="ARBA00022801"/>
    </source>
</evidence>
<dbReference type="Gene3D" id="3.40.720.10">
    <property type="entry name" value="Alkaline Phosphatase, subunit A"/>
    <property type="match status" value="1"/>
</dbReference>
<comment type="similarity">
    <text evidence="1">Belongs to the sulfatase family.</text>
</comment>
<proteinExistence type="inferred from homology"/>
<evidence type="ECO:0000256" key="4">
    <source>
        <dbReference type="ARBA" id="ARBA00022837"/>
    </source>
</evidence>
<dbReference type="PROSITE" id="PS00149">
    <property type="entry name" value="SULFATASE_2"/>
    <property type="match status" value="1"/>
</dbReference>